<sequence length="116" mass="13018">MNLPSPFPSPWPHRQLESPTNLGGYPLATLPDIGLQGGYLMLDVNDGEEGRENEASLLSTCTFVCLFNDQPPNVDLPHVQDRVEGRPETSSSSRRYGTWHRRHALCRFRRVCIAGL</sequence>
<evidence type="ECO:0000313" key="3">
    <source>
        <dbReference type="Proteomes" id="UP001472677"/>
    </source>
</evidence>
<keyword evidence="3" id="KW-1185">Reference proteome</keyword>
<comment type="caution">
    <text evidence="2">The sequence shown here is derived from an EMBL/GenBank/DDBJ whole genome shotgun (WGS) entry which is preliminary data.</text>
</comment>
<evidence type="ECO:0000256" key="1">
    <source>
        <dbReference type="SAM" id="MobiDB-lite"/>
    </source>
</evidence>
<organism evidence="2 3">
    <name type="scientific">Hibiscus sabdariffa</name>
    <name type="common">roselle</name>
    <dbReference type="NCBI Taxonomy" id="183260"/>
    <lineage>
        <taxon>Eukaryota</taxon>
        <taxon>Viridiplantae</taxon>
        <taxon>Streptophyta</taxon>
        <taxon>Embryophyta</taxon>
        <taxon>Tracheophyta</taxon>
        <taxon>Spermatophyta</taxon>
        <taxon>Magnoliopsida</taxon>
        <taxon>eudicotyledons</taxon>
        <taxon>Gunneridae</taxon>
        <taxon>Pentapetalae</taxon>
        <taxon>rosids</taxon>
        <taxon>malvids</taxon>
        <taxon>Malvales</taxon>
        <taxon>Malvaceae</taxon>
        <taxon>Malvoideae</taxon>
        <taxon>Hibiscus</taxon>
    </lineage>
</organism>
<protein>
    <submittedName>
        <fullName evidence="2">Uncharacterized protein</fullName>
    </submittedName>
</protein>
<accession>A0ABR2DHJ6</accession>
<name>A0ABR2DHJ6_9ROSI</name>
<proteinExistence type="predicted"/>
<feature type="region of interest" description="Disordered" evidence="1">
    <location>
        <begin position="76"/>
        <end position="95"/>
    </location>
</feature>
<reference evidence="2 3" key="1">
    <citation type="journal article" date="2024" name="G3 (Bethesda)">
        <title>Genome assembly of Hibiscus sabdariffa L. provides insights into metabolisms of medicinal natural products.</title>
        <authorList>
            <person name="Kim T."/>
        </authorList>
    </citation>
    <scope>NUCLEOTIDE SEQUENCE [LARGE SCALE GENOMIC DNA]</scope>
    <source>
        <strain evidence="2">TK-2024</strain>
        <tissue evidence="2">Old leaves</tissue>
    </source>
</reference>
<feature type="compositionally biased region" description="Pro residues" evidence="1">
    <location>
        <begin position="1"/>
        <end position="11"/>
    </location>
</feature>
<gene>
    <name evidence="2" type="ORF">V6N12_034565</name>
</gene>
<feature type="region of interest" description="Disordered" evidence="1">
    <location>
        <begin position="1"/>
        <end position="23"/>
    </location>
</feature>
<dbReference type="Proteomes" id="UP001472677">
    <property type="component" value="Unassembled WGS sequence"/>
</dbReference>
<evidence type="ECO:0000313" key="2">
    <source>
        <dbReference type="EMBL" id="KAK8538858.1"/>
    </source>
</evidence>
<dbReference type="EMBL" id="JBBPBM010000027">
    <property type="protein sequence ID" value="KAK8538858.1"/>
    <property type="molecule type" value="Genomic_DNA"/>
</dbReference>
<feature type="compositionally biased region" description="Basic and acidic residues" evidence="1">
    <location>
        <begin position="78"/>
        <end position="87"/>
    </location>
</feature>